<keyword evidence="9" id="KW-1185">Reference proteome</keyword>
<dbReference type="PROSITE" id="PS00139">
    <property type="entry name" value="THIOL_PROTEASE_CYS"/>
    <property type="match status" value="1"/>
</dbReference>
<evidence type="ECO:0000256" key="4">
    <source>
        <dbReference type="ARBA" id="ARBA00022807"/>
    </source>
</evidence>
<dbReference type="InterPro" id="IPR038765">
    <property type="entry name" value="Papain-like_cys_pep_sf"/>
</dbReference>
<comment type="similarity">
    <text evidence="1">Belongs to the peptidase C2 family.</text>
</comment>
<dbReference type="GO" id="GO:0004198">
    <property type="term" value="F:calcium-dependent cysteine-type endopeptidase activity"/>
    <property type="evidence" value="ECO:0007669"/>
    <property type="project" value="InterPro"/>
</dbReference>
<evidence type="ECO:0000259" key="7">
    <source>
        <dbReference type="PROSITE" id="PS50203"/>
    </source>
</evidence>
<dbReference type="Pfam" id="PF00648">
    <property type="entry name" value="Peptidase_C2"/>
    <property type="match status" value="1"/>
</dbReference>
<dbReference type="AlphaFoldDB" id="A0A3P7JVX2"/>
<dbReference type="PANTHER" id="PTHR10183:SF382">
    <property type="entry name" value="CALPAIN-15"/>
    <property type="match status" value="1"/>
</dbReference>
<gene>
    <name evidence="8" type="ORF">SVUK_LOCUS20231</name>
</gene>
<feature type="active site" evidence="5">
    <location>
        <position position="30"/>
    </location>
</feature>
<evidence type="ECO:0000256" key="2">
    <source>
        <dbReference type="ARBA" id="ARBA00022670"/>
    </source>
</evidence>
<dbReference type="SUPFAM" id="SSF54001">
    <property type="entry name" value="Cysteine proteinases"/>
    <property type="match status" value="1"/>
</dbReference>
<dbReference type="EMBL" id="UYYB01137803">
    <property type="protein sequence ID" value="VDM85233.1"/>
    <property type="molecule type" value="Genomic_DNA"/>
</dbReference>
<keyword evidence="3" id="KW-0378">Hydrolase</keyword>
<keyword evidence="2" id="KW-0645">Protease</keyword>
<comment type="caution">
    <text evidence="6">Lacks conserved residue(s) required for the propagation of feature annotation.</text>
</comment>
<dbReference type="Proteomes" id="UP000270094">
    <property type="component" value="Unassembled WGS sequence"/>
</dbReference>
<proteinExistence type="inferred from homology"/>
<dbReference type="InterPro" id="IPR001300">
    <property type="entry name" value="Peptidase_C2_calpain_cat"/>
</dbReference>
<sequence length="68" mass="7744">MFTKDGRAWPWTVFRDPRSSDIEQGVLGDCWLLSAMALIAERPDVLEHILLTKEYSHCGVYQVSCGFP</sequence>
<evidence type="ECO:0000313" key="9">
    <source>
        <dbReference type="Proteomes" id="UP000270094"/>
    </source>
</evidence>
<evidence type="ECO:0000256" key="6">
    <source>
        <dbReference type="PROSITE-ProRule" id="PRU00239"/>
    </source>
</evidence>
<evidence type="ECO:0000256" key="1">
    <source>
        <dbReference type="ARBA" id="ARBA00007623"/>
    </source>
</evidence>
<dbReference type="InterPro" id="IPR000169">
    <property type="entry name" value="Pept_cys_AS"/>
</dbReference>
<organism evidence="8 9">
    <name type="scientific">Strongylus vulgaris</name>
    <name type="common">Blood worm</name>
    <dbReference type="NCBI Taxonomy" id="40348"/>
    <lineage>
        <taxon>Eukaryota</taxon>
        <taxon>Metazoa</taxon>
        <taxon>Ecdysozoa</taxon>
        <taxon>Nematoda</taxon>
        <taxon>Chromadorea</taxon>
        <taxon>Rhabditida</taxon>
        <taxon>Rhabditina</taxon>
        <taxon>Rhabditomorpha</taxon>
        <taxon>Strongyloidea</taxon>
        <taxon>Strongylidae</taxon>
        <taxon>Strongylus</taxon>
    </lineage>
</organism>
<feature type="domain" description="Calpain catalytic" evidence="7">
    <location>
        <begin position="1"/>
        <end position="63"/>
    </location>
</feature>
<dbReference type="GO" id="GO:0005737">
    <property type="term" value="C:cytoplasm"/>
    <property type="evidence" value="ECO:0007669"/>
    <property type="project" value="TreeGrafter"/>
</dbReference>
<reference evidence="8 9" key="1">
    <citation type="submission" date="2018-11" db="EMBL/GenBank/DDBJ databases">
        <authorList>
            <consortium name="Pathogen Informatics"/>
        </authorList>
    </citation>
    <scope>NUCLEOTIDE SEQUENCE [LARGE SCALE GENOMIC DNA]</scope>
</reference>
<dbReference type="OrthoDB" id="424753at2759"/>
<dbReference type="GO" id="GO:0006508">
    <property type="term" value="P:proteolysis"/>
    <property type="evidence" value="ECO:0007669"/>
    <property type="project" value="UniProtKB-KW"/>
</dbReference>
<dbReference type="PROSITE" id="PS50203">
    <property type="entry name" value="CALPAIN_CAT"/>
    <property type="match status" value="1"/>
</dbReference>
<dbReference type="PANTHER" id="PTHR10183">
    <property type="entry name" value="CALPAIN"/>
    <property type="match status" value="1"/>
</dbReference>
<name>A0A3P7JVX2_STRVU</name>
<dbReference type="InterPro" id="IPR022684">
    <property type="entry name" value="Calpain_cysteine_protease"/>
</dbReference>
<accession>A0A3P7JVX2</accession>
<protein>
    <recommendedName>
        <fullName evidence="7">Calpain catalytic domain-containing protein</fullName>
    </recommendedName>
</protein>
<keyword evidence="4" id="KW-0788">Thiol protease</keyword>
<evidence type="ECO:0000256" key="5">
    <source>
        <dbReference type="PIRSR" id="PIRSR622684-1"/>
    </source>
</evidence>
<evidence type="ECO:0000256" key="3">
    <source>
        <dbReference type="ARBA" id="ARBA00022801"/>
    </source>
</evidence>
<evidence type="ECO:0000313" key="8">
    <source>
        <dbReference type="EMBL" id="VDM85233.1"/>
    </source>
</evidence>